<keyword evidence="12 17" id="KW-1133">Transmembrane helix</keyword>
<evidence type="ECO:0000256" key="8">
    <source>
        <dbReference type="ARBA" id="ARBA00022729"/>
    </source>
</evidence>
<feature type="domain" description="RING-type" evidence="19">
    <location>
        <begin position="309"/>
        <end position="351"/>
    </location>
</feature>
<comment type="catalytic activity">
    <reaction evidence="1">
        <text>S-ubiquitinyl-[E2 ubiquitin-conjugating enzyme]-L-cysteine + [acceptor protein]-L-lysine = [E2 ubiquitin-conjugating enzyme]-L-cysteine + N(6)-ubiquitinyl-[acceptor protein]-L-lysine.</text>
        <dbReference type="EC" id="2.3.2.27"/>
    </reaction>
</comment>
<dbReference type="EMBL" id="PKPP01008813">
    <property type="protein sequence ID" value="PWA49713.1"/>
    <property type="molecule type" value="Genomic_DNA"/>
</dbReference>
<dbReference type="InterPro" id="IPR001841">
    <property type="entry name" value="Znf_RING"/>
</dbReference>
<evidence type="ECO:0000256" key="7">
    <source>
        <dbReference type="ARBA" id="ARBA00022723"/>
    </source>
</evidence>
<comment type="similarity">
    <text evidence="14">Belongs to the RING-type zinc finger family. ATL subfamily.</text>
</comment>
<evidence type="ECO:0000256" key="3">
    <source>
        <dbReference type="ARBA" id="ARBA00004906"/>
    </source>
</evidence>
<feature type="signal peptide" evidence="18">
    <location>
        <begin position="1"/>
        <end position="22"/>
    </location>
</feature>
<dbReference type="OrthoDB" id="8062037at2759"/>
<evidence type="ECO:0000256" key="11">
    <source>
        <dbReference type="ARBA" id="ARBA00022833"/>
    </source>
</evidence>
<evidence type="ECO:0000256" key="9">
    <source>
        <dbReference type="ARBA" id="ARBA00022771"/>
    </source>
</evidence>
<sequence>MNTKKNITKTLILFFLVQSISSTNDCSPMFCSPTGPQVRFPFRLVDRQLSKCGFPGFDLSCNKKNQTVLKLATNRSYVVKHISYGSQMIDIEPNFCGPEKLTVTTLTNTPFDFSISDDYTFYNCSTHMSEFTSQTVPMLPFPCLGSANHSVFALKTSWIPLGVIPASCKEFRTISVPVRKYGDIRKELTLMWFRPFCKSCEEDGKTCGFKSDDGETSCIGSSKSGIPRGAKYGLIVGIGVPALVAIFGLICYVFSKTRNYNHRQSIDLFSIAITPQPPSTTGLDRPTIESYPKILLGESCKLPNGDATCAICLSDYKPKEEVRSIPECNHYFHVDCIDAWLKLNATCPVCRNSPETSSLVTPCSSMSSNSSNTTNSSHTANQQ</sequence>
<keyword evidence="21" id="KW-1185">Reference proteome</keyword>
<gene>
    <name evidence="20" type="ORF">CTI12_AA479040</name>
</gene>
<comment type="subcellular location">
    <subcellularLocation>
        <location evidence="2">Membrane</location>
        <topology evidence="2">Single-pass membrane protein</topology>
    </subcellularLocation>
</comment>
<dbReference type="GO" id="GO:0016020">
    <property type="term" value="C:membrane"/>
    <property type="evidence" value="ECO:0007669"/>
    <property type="project" value="UniProtKB-SubCell"/>
</dbReference>
<dbReference type="AlphaFoldDB" id="A0A2U1LL38"/>
<dbReference type="GO" id="GO:0061630">
    <property type="term" value="F:ubiquitin protein ligase activity"/>
    <property type="evidence" value="ECO:0007669"/>
    <property type="project" value="UniProtKB-EC"/>
</dbReference>
<keyword evidence="9 15" id="KW-0863">Zinc-finger</keyword>
<dbReference type="SUPFAM" id="SSF57850">
    <property type="entry name" value="RING/U-box"/>
    <property type="match status" value="1"/>
</dbReference>
<evidence type="ECO:0000256" key="6">
    <source>
        <dbReference type="ARBA" id="ARBA00022692"/>
    </source>
</evidence>
<evidence type="ECO:0000256" key="17">
    <source>
        <dbReference type="SAM" id="Phobius"/>
    </source>
</evidence>
<proteinExistence type="inferred from homology"/>
<keyword evidence="7" id="KW-0479">Metal-binding</keyword>
<evidence type="ECO:0000256" key="18">
    <source>
        <dbReference type="SAM" id="SignalP"/>
    </source>
</evidence>
<keyword evidence="8 18" id="KW-0732">Signal</keyword>
<reference evidence="20 21" key="1">
    <citation type="journal article" date="2018" name="Mol. Plant">
        <title>The genome of Artemisia annua provides insight into the evolution of Asteraceae family and artemisinin biosynthesis.</title>
        <authorList>
            <person name="Shen Q."/>
            <person name="Zhang L."/>
            <person name="Liao Z."/>
            <person name="Wang S."/>
            <person name="Yan T."/>
            <person name="Shi P."/>
            <person name="Liu M."/>
            <person name="Fu X."/>
            <person name="Pan Q."/>
            <person name="Wang Y."/>
            <person name="Lv Z."/>
            <person name="Lu X."/>
            <person name="Zhang F."/>
            <person name="Jiang W."/>
            <person name="Ma Y."/>
            <person name="Chen M."/>
            <person name="Hao X."/>
            <person name="Li L."/>
            <person name="Tang Y."/>
            <person name="Lv G."/>
            <person name="Zhou Y."/>
            <person name="Sun X."/>
            <person name="Brodelius P.E."/>
            <person name="Rose J.K.C."/>
            <person name="Tang K."/>
        </authorList>
    </citation>
    <scope>NUCLEOTIDE SEQUENCE [LARGE SCALE GENOMIC DNA]</scope>
    <source>
        <strain evidence="21">cv. Huhao1</strain>
        <tissue evidence="20">Leaf</tissue>
    </source>
</reference>
<dbReference type="Pfam" id="PF13947">
    <property type="entry name" value="GUB_WAK_bind"/>
    <property type="match status" value="1"/>
</dbReference>
<evidence type="ECO:0000256" key="1">
    <source>
        <dbReference type="ARBA" id="ARBA00000900"/>
    </source>
</evidence>
<evidence type="ECO:0000256" key="16">
    <source>
        <dbReference type="SAM" id="MobiDB-lite"/>
    </source>
</evidence>
<feature type="region of interest" description="Disordered" evidence="16">
    <location>
        <begin position="358"/>
        <end position="383"/>
    </location>
</feature>
<dbReference type="Proteomes" id="UP000245207">
    <property type="component" value="Unassembled WGS sequence"/>
</dbReference>
<keyword evidence="6 17" id="KW-0812">Transmembrane</keyword>
<organism evidence="20 21">
    <name type="scientific">Artemisia annua</name>
    <name type="common">Sweet wormwood</name>
    <dbReference type="NCBI Taxonomy" id="35608"/>
    <lineage>
        <taxon>Eukaryota</taxon>
        <taxon>Viridiplantae</taxon>
        <taxon>Streptophyta</taxon>
        <taxon>Embryophyta</taxon>
        <taxon>Tracheophyta</taxon>
        <taxon>Spermatophyta</taxon>
        <taxon>Magnoliopsida</taxon>
        <taxon>eudicotyledons</taxon>
        <taxon>Gunneridae</taxon>
        <taxon>Pentapetalae</taxon>
        <taxon>asterids</taxon>
        <taxon>campanulids</taxon>
        <taxon>Asterales</taxon>
        <taxon>Asteraceae</taxon>
        <taxon>Asteroideae</taxon>
        <taxon>Anthemideae</taxon>
        <taxon>Artemisiinae</taxon>
        <taxon>Artemisia</taxon>
    </lineage>
</organism>
<dbReference type="PANTHER" id="PTHR46279:SF31">
    <property type="entry name" value="RING-H2 FINGER PROTEIN ATL20-LIKE ISOFORM X1"/>
    <property type="match status" value="1"/>
</dbReference>
<feature type="transmembrane region" description="Helical" evidence="17">
    <location>
        <begin position="232"/>
        <end position="254"/>
    </location>
</feature>
<name>A0A2U1LL38_ARTAN</name>
<dbReference type="Gene3D" id="3.30.40.10">
    <property type="entry name" value="Zinc/RING finger domain, C3HC4 (zinc finger)"/>
    <property type="match status" value="1"/>
</dbReference>
<keyword evidence="10" id="KW-0833">Ubl conjugation pathway</keyword>
<evidence type="ECO:0000256" key="4">
    <source>
        <dbReference type="ARBA" id="ARBA00012483"/>
    </source>
</evidence>
<evidence type="ECO:0000256" key="13">
    <source>
        <dbReference type="ARBA" id="ARBA00023136"/>
    </source>
</evidence>
<comment type="caution">
    <text evidence="20">The sequence shown here is derived from an EMBL/GenBank/DDBJ whole genome shotgun (WGS) entry which is preliminary data.</text>
</comment>
<evidence type="ECO:0000313" key="20">
    <source>
        <dbReference type="EMBL" id="PWA49713.1"/>
    </source>
</evidence>
<comment type="pathway">
    <text evidence="3">Protein modification; protein ubiquitination.</text>
</comment>
<protein>
    <recommendedName>
        <fullName evidence="4">RING-type E3 ubiquitin transferase</fullName>
        <ecNumber evidence="4">2.3.2.27</ecNumber>
    </recommendedName>
</protein>
<keyword evidence="13 17" id="KW-0472">Membrane</keyword>
<accession>A0A2U1LL38</accession>
<evidence type="ECO:0000313" key="21">
    <source>
        <dbReference type="Proteomes" id="UP000245207"/>
    </source>
</evidence>
<dbReference type="CDD" id="cd16461">
    <property type="entry name" value="RING-H2_EL5-like"/>
    <property type="match status" value="1"/>
</dbReference>
<evidence type="ECO:0000256" key="2">
    <source>
        <dbReference type="ARBA" id="ARBA00004167"/>
    </source>
</evidence>
<feature type="compositionally biased region" description="Low complexity" evidence="16">
    <location>
        <begin position="364"/>
        <end position="383"/>
    </location>
</feature>
<dbReference type="GO" id="GO:0008270">
    <property type="term" value="F:zinc ion binding"/>
    <property type="evidence" value="ECO:0007669"/>
    <property type="project" value="UniProtKB-KW"/>
</dbReference>
<dbReference type="PANTHER" id="PTHR46279">
    <property type="entry name" value="RING/U-BOX SUPERFAMILY PROTEIN"/>
    <property type="match status" value="1"/>
</dbReference>
<evidence type="ECO:0000256" key="15">
    <source>
        <dbReference type="PROSITE-ProRule" id="PRU00175"/>
    </source>
</evidence>
<feature type="chain" id="PRO_5015428119" description="RING-type E3 ubiquitin transferase" evidence="18">
    <location>
        <begin position="23"/>
        <end position="383"/>
    </location>
</feature>
<evidence type="ECO:0000256" key="10">
    <source>
        <dbReference type="ARBA" id="ARBA00022786"/>
    </source>
</evidence>
<dbReference type="Pfam" id="PF13639">
    <property type="entry name" value="zf-RING_2"/>
    <property type="match status" value="1"/>
</dbReference>
<evidence type="ECO:0000256" key="12">
    <source>
        <dbReference type="ARBA" id="ARBA00022989"/>
    </source>
</evidence>
<keyword evidence="5" id="KW-0808">Transferase</keyword>
<dbReference type="InterPro" id="IPR013083">
    <property type="entry name" value="Znf_RING/FYVE/PHD"/>
</dbReference>
<evidence type="ECO:0000259" key="19">
    <source>
        <dbReference type="PROSITE" id="PS50089"/>
    </source>
</evidence>
<dbReference type="InterPro" id="IPR025287">
    <property type="entry name" value="WAK_GUB"/>
</dbReference>
<dbReference type="GO" id="GO:0030247">
    <property type="term" value="F:polysaccharide binding"/>
    <property type="evidence" value="ECO:0007669"/>
    <property type="project" value="InterPro"/>
</dbReference>
<evidence type="ECO:0000256" key="14">
    <source>
        <dbReference type="ARBA" id="ARBA00024209"/>
    </source>
</evidence>
<dbReference type="PROSITE" id="PS50089">
    <property type="entry name" value="ZF_RING_2"/>
    <property type="match status" value="1"/>
</dbReference>
<dbReference type="InterPro" id="IPR046948">
    <property type="entry name" value="ATL20-22-like"/>
</dbReference>
<dbReference type="SMART" id="SM00184">
    <property type="entry name" value="RING"/>
    <property type="match status" value="1"/>
</dbReference>
<dbReference type="EC" id="2.3.2.27" evidence="4"/>
<keyword evidence="11" id="KW-0862">Zinc</keyword>
<evidence type="ECO:0000256" key="5">
    <source>
        <dbReference type="ARBA" id="ARBA00022679"/>
    </source>
</evidence>